<proteinExistence type="predicted"/>
<sequence>MSACSSCGETIIFAKTAKGKAMPLDPEPNATRGNVYVTGQGRDMTATKLTDALAQRFREDGKLLYLSHFATCPNADRHRRGGRR</sequence>
<evidence type="ECO:0000313" key="2">
    <source>
        <dbReference type="Proteomes" id="UP000201202"/>
    </source>
</evidence>
<keyword evidence="2" id="KW-1185">Reference proteome</keyword>
<dbReference type="GeneID" id="29126859"/>
<name>A0A142K9U9_9CAUD</name>
<protein>
    <submittedName>
        <fullName evidence="1">Uncharacterized protein</fullName>
    </submittedName>
</protein>
<evidence type="ECO:0000313" key="1">
    <source>
        <dbReference type="EMBL" id="AMS02882.1"/>
    </source>
</evidence>
<dbReference type="OrthoDB" id="18327at10239"/>
<dbReference type="KEGG" id="vg:29126859"/>
<reference evidence="1 2" key="1">
    <citation type="submission" date="2016-03" db="EMBL/GenBank/DDBJ databases">
        <authorList>
            <person name="Arora C."/>
            <person name="Burnet G."/>
            <person name="Bortz M."/>
            <person name="Conover D.H."/>
            <person name="Ghobrial J.A."/>
            <person name="Mezghani N.A."/>
            <person name="Thompson P.K."/>
            <person name="Ulbrich M.C."/>
            <person name="Furbee E.C."/>
            <person name="Grubb S.R."/>
            <person name="Warner M.H."/>
            <person name="Montgomery M.T."/>
            <person name="Garlena R.A."/>
            <person name="Russell D.A."/>
            <person name="Pope W.H."/>
            <person name="Jacobs-Sera D."/>
            <person name="Hendrix R.W."/>
            <person name="Hatfull G.F."/>
        </authorList>
    </citation>
    <scope>NUCLEOTIDE SEQUENCE [LARGE SCALE GENOMIC DNA]</scope>
</reference>
<gene>
    <name evidence="1" type="primary">50</name>
    <name evidence="1" type="ORF">SEA_VIVI2_50</name>
</gene>
<organism evidence="1 2">
    <name type="scientific">Gordonia phage Vivi2</name>
    <dbReference type="NCBI Taxonomy" id="1821564"/>
    <lineage>
        <taxon>Viruses</taxon>
        <taxon>Duplodnaviria</taxon>
        <taxon>Heunggongvirae</taxon>
        <taxon>Uroviricota</taxon>
        <taxon>Caudoviricetes</taxon>
        <taxon>Stackebrandtviridae</taxon>
        <taxon>Schenleyvirinae</taxon>
        <taxon>Vividuovirus</taxon>
        <taxon>Vividuovirus vivi2</taxon>
    </lineage>
</organism>
<dbReference type="RefSeq" id="YP_009301974.1">
    <property type="nucleotide sequence ID" value="NC_031239.1"/>
</dbReference>
<dbReference type="EMBL" id="KU963250">
    <property type="protein sequence ID" value="AMS02882.1"/>
    <property type="molecule type" value="Genomic_DNA"/>
</dbReference>
<accession>A0A142K9U9</accession>
<dbReference type="Proteomes" id="UP000201202">
    <property type="component" value="Segment"/>
</dbReference>